<gene>
    <name evidence="1" type="ORF">B0X71_10490</name>
</gene>
<keyword evidence="2" id="KW-1185">Reference proteome</keyword>
<protein>
    <submittedName>
        <fullName evidence="1">Uncharacterized protein</fullName>
    </submittedName>
</protein>
<organism evidence="1 2">
    <name type="scientific">Planococcus lenghuensis</name>
    <dbReference type="NCBI Taxonomy" id="2213202"/>
    <lineage>
        <taxon>Bacteria</taxon>
        <taxon>Bacillati</taxon>
        <taxon>Bacillota</taxon>
        <taxon>Bacilli</taxon>
        <taxon>Bacillales</taxon>
        <taxon>Caryophanaceae</taxon>
        <taxon>Planococcus</taxon>
    </lineage>
</organism>
<name>A0A1Q2KZ27_9BACL</name>
<evidence type="ECO:0000313" key="1">
    <source>
        <dbReference type="EMBL" id="AQQ53458.1"/>
    </source>
</evidence>
<dbReference type="KEGG" id="pmar:B0X71_10490"/>
<proteinExistence type="predicted"/>
<dbReference type="RefSeq" id="WP_077589355.1">
    <property type="nucleotide sequence ID" value="NZ_CP019640.1"/>
</dbReference>
<evidence type="ECO:0000313" key="2">
    <source>
        <dbReference type="Proteomes" id="UP000188184"/>
    </source>
</evidence>
<accession>A0A1Q2KZ27</accession>
<sequence>MLDHESFIQVRKEEIERRAREAWKFEPSVQHNPRFSKEFFRHLLKKKEMVPPNCGCACAPC</sequence>
<dbReference type="AlphaFoldDB" id="A0A1Q2KZ27"/>
<reference evidence="1 2" key="1">
    <citation type="submission" date="2017-02" db="EMBL/GenBank/DDBJ databases">
        <title>The complete genomic sequence of a novel cold adapted crude oil-degrading bacterium Planococcus qaidamina Y42.</title>
        <authorList>
            <person name="Yang R."/>
        </authorList>
    </citation>
    <scope>NUCLEOTIDE SEQUENCE [LARGE SCALE GENOMIC DNA]</scope>
    <source>
        <strain evidence="1 2">Y42</strain>
    </source>
</reference>
<dbReference type="EMBL" id="CP019640">
    <property type="protein sequence ID" value="AQQ53458.1"/>
    <property type="molecule type" value="Genomic_DNA"/>
</dbReference>
<dbReference type="Proteomes" id="UP000188184">
    <property type="component" value="Chromosome"/>
</dbReference>